<dbReference type="Proteomes" id="UP000736335">
    <property type="component" value="Unassembled WGS sequence"/>
</dbReference>
<reference evidence="1" key="1">
    <citation type="journal article" date="2020" name="Nat. Commun.">
        <title>Large-scale genome sequencing of mycorrhizal fungi provides insights into the early evolution of symbiotic traits.</title>
        <authorList>
            <person name="Miyauchi S."/>
            <person name="Kiss E."/>
            <person name="Kuo A."/>
            <person name="Drula E."/>
            <person name="Kohler A."/>
            <person name="Sanchez-Garcia M."/>
            <person name="Morin E."/>
            <person name="Andreopoulos B."/>
            <person name="Barry K.W."/>
            <person name="Bonito G."/>
            <person name="Buee M."/>
            <person name="Carver A."/>
            <person name="Chen C."/>
            <person name="Cichocki N."/>
            <person name="Clum A."/>
            <person name="Culley D."/>
            <person name="Crous P.W."/>
            <person name="Fauchery L."/>
            <person name="Girlanda M."/>
            <person name="Hayes R.D."/>
            <person name="Keri Z."/>
            <person name="LaButti K."/>
            <person name="Lipzen A."/>
            <person name="Lombard V."/>
            <person name="Magnuson J."/>
            <person name="Maillard F."/>
            <person name="Murat C."/>
            <person name="Nolan M."/>
            <person name="Ohm R.A."/>
            <person name="Pangilinan J."/>
            <person name="Pereira M.F."/>
            <person name="Perotto S."/>
            <person name="Peter M."/>
            <person name="Pfister S."/>
            <person name="Riley R."/>
            <person name="Sitrit Y."/>
            <person name="Stielow J.B."/>
            <person name="Szollosi G."/>
            <person name="Zifcakova L."/>
            <person name="Stursova M."/>
            <person name="Spatafora J.W."/>
            <person name="Tedersoo L."/>
            <person name="Vaario L.M."/>
            <person name="Yamada A."/>
            <person name="Yan M."/>
            <person name="Wang P."/>
            <person name="Xu J."/>
            <person name="Bruns T."/>
            <person name="Baldrian P."/>
            <person name="Vilgalys R."/>
            <person name="Dunand C."/>
            <person name="Henrissat B."/>
            <person name="Grigoriev I.V."/>
            <person name="Hibbett D."/>
            <person name="Nagy L.G."/>
            <person name="Martin F.M."/>
        </authorList>
    </citation>
    <scope>NUCLEOTIDE SEQUENCE</scope>
    <source>
        <strain evidence="1">UH-Tt-Lm1</strain>
    </source>
</reference>
<dbReference type="PANTHER" id="PTHR40129">
    <property type="entry name" value="KETOPANTOATE REDUCTASE N-TERMINAL DOMAIN-CONTAINING PROTEIN"/>
    <property type="match status" value="1"/>
</dbReference>
<reference evidence="1" key="2">
    <citation type="submission" date="2020-11" db="EMBL/GenBank/DDBJ databases">
        <authorList>
            <consortium name="DOE Joint Genome Institute"/>
            <person name="Kuo A."/>
            <person name="Miyauchi S."/>
            <person name="Kiss E."/>
            <person name="Drula E."/>
            <person name="Kohler A."/>
            <person name="Sanchez-Garcia M."/>
            <person name="Andreopoulos B."/>
            <person name="Barry K.W."/>
            <person name="Bonito G."/>
            <person name="Buee M."/>
            <person name="Carver A."/>
            <person name="Chen C."/>
            <person name="Cichocki N."/>
            <person name="Clum A."/>
            <person name="Culley D."/>
            <person name="Crous P.W."/>
            <person name="Fauchery L."/>
            <person name="Girlanda M."/>
            <person name="Hayes R."/>
            <person name="Keri Z."/>
            <person name="Labutti K."/>
            <person name="Lipzen A."/>
            <person name="Lombard V."/>
            <person name="Magnuson J."/>
            <person name="Maillard F."/>
            <person name="Morin E."/>
            <person name="Murat C."/>
            <person name="Nolan M."/>
            <person name="Ohm R."/>
            <person name="Pangilinan J."/>
            <person name="Pereira M."/>
            <person name="Perotto S."/>
            <person name="Peter M."/>
            <person name="Riley R."/>
            <person name="Sitrit Y."/>
            <person name="Stielow B."/>
            <person name="Szollosi G."/>
            <person name="Zifcakova L."/>
            <person name="Stursova M."/>
            <person name="Spatafora J.W."/>
            <person name="Tedersoo L."/>
            <person name="Vaario L.-M."/>
            <person name="Yamada A."/>
            <person name="Yan M."/>
            <person name="Wang P."/>
            <person name="Xu J."/>
            <person name="Bruns T."/>
            <person name="Baldrian P."/>
            <person name="Vilgalys R."/>
            <person name="Henrissat B."/>
            <person name="Grigoriev I.V."/>
            <person name="Hibbett D."/>
            <person name="Nagy L.G."/>
            <person name="Martin F.M."/>
        </authorList>
    </citation>
    <scope>NUCLEOTIDE SEQUENCE</scope>
    <source>
        <strain evidence="1">UH-Tt-Lm1</strain>
    </source>
</reference>
<protein>
    <recommendedName>
        <fullName evidence="3">NAD(P)-binding domain-containing protein</fullName>
    </recommendedName>
</protein>
<accession>A0A9P6H3Q7</accession>
<name>A0A9P6H3Q7_9AGAM</name>
<proteinExistence type="predicted"/>
<comment type="caution">
    <text evidence="1">The sequence shown here is derived from an EMBL/GenBank/DDBJ whole genome shotgun (WGS) entry which is preliminary data.</text>
</comment>
<dbReference type="PANTHER" id="PTHR40129:SF2">
    <property type="entry name" value="KETOPANTOATE REDUCTASE N-TERMINAL DOMAIN-CONTAINING PROTEIN"/>
    <property type="match status" value="1"/>
</dbReference>
<dbReference type="EMBL" id="WIUZ02000021">
    <property type="protein sequence ID" value="KAF9778855.1"/>
    <property type="molecule type" value="Genomic_DNA"/>
</dbReference>
<evidence type="ECO:0000313" key="1">
    <source>
        <dbReference type="EMBL" id="KAF9778855.1"/>
    </source>
</evidence>
<dbReference type="OrthoDB" id="674948at2759"/>
<evidence type="ECO:0000313" key="2">
    <source>
        <dbReference type="Proteomes" id="UP000736335"/>
    </source>
</evidence>
<gene>
    <name evidence="1" type="ORF">BJ322DRAFT_1090007</name>
</gene>
<dbReference type="AlphaFoldDB" id="A0A9P6H3Q7"/>
<evidence type="ECO:0008006" key="3">
    <source>
        <dbReference type="Google" id="ProtNLM"/>
    </source>
</evidence>
<sequence length="284" mass="31622">MSPPSSTQVELLILGAGWTSKFLIPLLESNDVPFAATSRNGRQGTIPFNFDPSSENNEQYRCLPDATTVLITFPVTENVKALVDGYQRVRKHVSVNWIQLGSTGSFKQSAGWVDRHAGIEHVPRSVQEGELLKHASATVLHLAGLWGSGKRYPVYWVKRIAPNKTALAAKGSLHLIHGEDVARAILATHRNFGKLAGQRWCISDLRVYDWWELVSSWAPSVQNGECDTAEDPRLWVKQLMGERGVRALPRPMEQLGRTLDCWEFWEVIGISPTVTLHSAIAYTA</sequence>
<dbReference type="Gene3D" id="3.40.50.720">
    <property type="entry name" value="NAD(P)-binding Rossmann-like Domain"/>
    <property type="match status" value="1"/>
</dbReference>
<keyword evidence="2" id="KW-1185">Reference proteome</keyword>
<organism evidence="1 2">
    <name type="scientific">Thelephora terrestris</name>
    <dbReference type="NCBI Taxonomy" id="56493"/>
    <lineage>
        <taxon>Eukaryota</taxon>
        <taxon>Fungi</taxon>
        <taxon>Dikarya</taxon>
        <taxon>Basidiomycota</taxon>
        <taxon>Agaricomycotina</taxon>
        <taxon>Agaricomycetes</taxon>
        <taxon>Thelephorales</taxon>
        <taxon>Thelephoraceae</taxon>
        <taxon>Thelephora</taxon>
    </lineage>
</organism>